<sequence length="169" mass="19616">MILKVAPELHIEGWVHSATAGIPEAWIFCHGYNTTLIQSLQILGQMASFGNFPNYIKPFIFTWPAGKNFLQFYPAFYNSCNAEIHKNFHHFLLSLRDNGIRQFHIMVHSMGSRMFLMSMRKIVEDSSLFATVKKDVPSTDRVHQIELVTLTFLNPEYYLKDFVEKVKNL</sequence>
<reference evidence="1 2" key="1">
    <citation type="journal article" date="2020" name="bioRxiv">
        <title>Metabolic contributions of an alphaproteobacterial endosymbiont in the apicomplexan Cardiosporidium cionae.</title>
        <authorList>
            <person name="Hunter E.S."/>
            <person name="Paight C.J."/>
            <person name="Lane C.E."/>
        </authorList>
    </citation>
    <scope>NUCLEOTIDE SEQUENCE [LARGE SCALE GENOMIC DNA]</scope>
    <source>
        <strain evidence="1">ESH_2018</strain>
    </source>
</reference>
<evidence type="ECO:0000313" key="2">
    <source>
        <dbReference type="Proteomes" id="UP000823046"/>
    </source>
</evidence>
<evidence type="ECO:0008006" key="3">
    <source>
        <dbReference type="Google" id="ProtNLM"/>
    </source>
</evidence>
<keyword evidence="2" id="KW-1185">Reference proteome</keyword>
<organism evidence="1 2">
    <name type="scientific">Cardiosporidium cionae</name>
    <dbReference type="NCBI Taxonomy" id="476202"/>
    <lineage>
        <taxon>Eukaryota</taxon>
        <taxon>Sar</taxon>
        <taxon>Alveolata</taxon>
        <taxon>Apicomplexa</taxon>
        <taxon>Aconoidasida</taxon>
        <taxon>Nephromycida</taxon>
        <taxon>Cardiosporidium</taxon>
    </lineage>
</organism>
<proteinExistence type="predicted"/>
<dbReference type="PANTHER" id="PTHR36513">
    <property type="entry name" value="ABC TRANSMEMBRANE TYPE-1 DOMAIN-CONTAINING PROTEIN"/>
    <property type="match status" value="1"/>
</dbReference>
<gene>
    <name evidence="1" type="ORF">IE077_000529</name>
</gene>
<name>A0ABQ7J450_9APIC</name>
<dbReference type="Proteomes" id="UP000823046">
    <property type="component" value="Unassembled WGS sequence"/>
</dbReference>
<protein>
    <recommendedName>
        <fullName evidence="3">Alpha/beta hydrolase</fullName>
    </recommendedName>
</protein>
<dbReference type="EMBL" id="JADAQX010001308">
    <property type="protein sequence ID" value="KAF8817864.1"/>
    <property type="molecule type" value="Genomic_DNA"/>
</dbReference>
<comment type="caution">
    <text evidence="1">The sequence shown here is derived from an EMBL/GenBank/DDBJ whole genome shotgun (WGS) entry which is preliminary data.</text>
</comment>
<evidence type="ECO:0000313" key="1">
    <source>
        <dbReference type="EMBL" id="KAF8817864.1"/>
    </source>
</evidence>
<dbReference type="InterPro" id="IPR010297">
    <property type="entry name" value="DUF900_hydrolase"/>
</dbReference>
<dbReference type="Pfam" id="PF05990">
    <property type="entry name" value="DUF900"/>
    <property type="match status" value="1"/>
</dbReference>
<dbReference type="PANTHER" id="PTHR36513:SF1">
    <property type="entry name" value="TRANSMEMBRANE PROTEIN"/>
    <property type="match status" value="1"/>
</dbReference>
<accession>A0ABQ7J450</accession>